<protein>
    <submittedName>
        <fullName evidence="1">Uncharacterized protein</fullName>
    </submittedName>
</protein>
<comment type="caution">
    <text evidence="1">The sequence shown here is derived from an EMBL/GenBank/DDBJ whole genome shotgun (WGS) entry which is preliminary data.</text>
</comment>
<gene>
    <name evidence="1" type="ORF">XAC3562_510005</name>
</gene>
<proteinExistence type="predicted"/>
<keyword evidence="2" id="KW-1185">Reference proteome</keyword>
<evidence type="ECO:0000313" key="1">
    <source>
        <dbReference type="EMBL" id="CEG17109.1"/>
    </source>
</evidence>
<accession>A0A0U5FIR4</accession>
<reference evidence="1 2" key="1">
    <citation type="submission" date="2014-09" db="EMBL/GenBank/DDBJ databases">
        <authorList>
            <person name="Regsiter A."/>
        </authorList>
    </citation>
    <scope>NUCLEOTIDE SEQUENCE [LARGE SCALE GENOMIC DNA]</scope>
</reference>
<sequence length="43" mass="5012">MRINFKIIRFLKNLKQPAIAQRLSFSNMMLLKNCSLSHSGITF</sequence>
<evidence type="ECO:0000313" key="2">
    <source>
        <dbReference type="Proteomes" id="UP000052230"/>
    </source>
</evidence>
<dbReference type="AlphaFoldDB" id="A0A0U5FIR4"/>
<dbReference type="Proteomes" id="UP000052230">
    <property type="component" value="Unassembled WGS sequence"/>
</dbReference>
<name>A0A0U5FIR4_XANCI</name>
<organism evidence="1 2">
    <name type="scientific">Xanthomonas citri pv. citri</name>
    <dbReference type="NCBI Taxonomy" id="611301"/>
    <lineage>
        <taxon>Bacteria</taxon>
        <taxon>Pseudomonadati</taxon>
        <taxon>Pseudomonadota</taxon>
        <taxon>Gammaproteobacteria</taxon>
        <taxon>Lysobacterales</taxon>
        <taxon>Lysobacteraceae</taxon>
        <taxon>Xanthomonas</taxon>
    </lineage>
</organism>
<dbReference type="EMBL" id="CCXZ01000146">
    <property type="protein sequence ID" value="CEG17109.1"/>
    <property type="molecule type" value="Genomic_DNA"/>
</dbReference>